<name>A0A081BZZ8_VECG1</name>
<dbReference type="HOGENOM" id="CLU_1217880_0_0_0"/>
<keyword evidence="1" id="KW-1133">Transmembrane helix</keyword>
<keyword evidence="1" id="KW-0812">Transmembrane</keyword>
<evidence type="ECO:0000256" key="1">
    <source>
        <dbReference type="SAM" id="Phobius"/>
    </source>
</evidence>
<feature type="transmembrane region" description="Helical" evidence="1">
    <location>
        <begin position="201"/>
        <end position="219"/>
    </location>
</feature>
<gene>
    <name evidence="2" type="ORF">U27_04875</name>
</gene>
<dbReference type="Proteomes" id="UP000030661">
    <property type="component" value="Unassembled WGS sequence"/>
</dbReference>
<keyword evidence="3" id="KW-1185">Reference proteome</keyword>
<evidence type="ECO:0000313" key="3">
    <source>
        <dbReference type="Proteomes" id="UP000030661"/>
    </source>
</evidence>
<proteinExistence type="predicted"/>
<dbReference type="AlphaFoldDB" id="A0A081BZZ8"/>
<accession>A0A081BZZ8</accession>
<dbReference type="EMBL" id="DF820466">
    <property type="protein sequence ID" value="GAK57903.1"/>
    <property type="molecule type" value="Genomic_DNA"/>
</dbReference>
<reference evidence="2" key="1">
    <citation type="journal article" date="2015" name="PeerJ">
        <title>First genomic representation of candidate bacterial phylum KSB3 points to enhanced environmental sensing as a trigger of wastewater bulking.</title>
        <authorList>
            <person name="Sekiguchi Y."/>
            <person name="Ohashi A."/>
            <person name="Parks D.H."/>
            <person name="Yamauchi T."/>
            <person name="Tyson G.W."/>
            <person name="Hugenholtz P."/>
        </authorList>
    </citation>
    <scope>NUCLEOTIDE SEQUENCE [LARGE SCALE GENOMIC DNA]</scope>
</reference>
<sequence>MILLAGVLFFSGNGVVIGQHENQTDIRLEIGFLSRDMRIEQTFLASQNNLTRIDFRLDSHRPWDTPSLVCRLFELDIQAQPAELSYQSLNEHLIEVRSQRLDGWLLSPHTYNTFAFEPIPDSQGKRYLLSIQAPDLKQGGSTIILASPKKRFESDQFFVGNQPKNSDLAFRALYALPRYQLIPKTAAHVALQKPFPFSQPAVLYLLVGLYFTLLFLLVWRLSRSGVC</sequence>
<organism evidence="2">
    <name type="scientific">Vecturithrix granuli</name>
    <dbReference type="NCBI Taxonomy" id="1499967"/>
    <lineage>
        <taxon>Bacteria</taxon>
        <taxon>Candidatus Moduliflexota</taxon>
        <taxon>Candidatus Vecturitrichia</taxon>
        <taxon>Candidatus Vecturitrichales</taxon>
        <taxon>Candidatus Vecturitrichaceae</taxon>
        <taxon>Candidatus Vecturithrix</taxon>
    </lineage>
</organism>
<protein>
    <submittedName>
        <fullName evidence="2">Uncharacterized protein</fullName>
    </submittedName>
</protein>
<evidence type="ECO:0000313" key="2">
    <source>
        <dbReference type="EMBL" id="GAK57903.1"/>
    </source>
</evidence>
<dbReference type="STRING" id="1499967.U27_04875"/>
<keyword evidence="1" id="KW-0472">Membrane</keyword>